<dbReference type="InterPro" id="IPR041183">
    <property type="entry name" value="Cyclophilin-like"/>
</dbReference>
<sequence>MTKKKVALFIATFMVIVIGVRVFGTLPQNNKNSPFSDISLAKKVKKNKRSSKKMNQYLKIKVGKTVLTAKLADNSSAKALSQKLQKKSLTLRFHDFGNFEKVGDLPWSLPQNNEQMTTKPGDITLYQGNQLSLYYDHNSWSLTKIARIINSSQSDLKNILGKKDVTVKLAL</sequence>
<gene>
    <name evidence="2" type="ORF">KIM322_00540</name>
</gene>
<feature type="domain" description="Cyclophilin-like" evidence="1">
    <location>
        <begin position="60"/>
        <end position="169"/>
    </location>
</feature>
<keyword evidence="3" id="KW-1185">Reference proteome</keyword>
<dbReference type="Proteomes" id="UP001321741">
    <property type="component" value="Chromosome"/>
</dbReference>
<protein>
    <recommendedName>
        <fullName evidence="1">Cyclophilin-like domain-containing protein</fullName>
    </recommendedName>
</protein>
<dbReference type="RefSeq" id="WP_317637522.1">
    <property type="nucleotide sequence ID" value="NZ_AP026803.1"/>
</dbReference>
<name>A0ABM8BF23_9LACO</name>
<dbReference type="Gene3D" id="2.40.100.20">
    <property type="match status" value="1"/>
</dbReference>
<evidence type="ECO:0000313" key="2">
    <source>
        <dbReference type="EMBL" id="BDR59793.1"/>
    </source>
</evidence>
<evidence type="ECO:0000259" key="1">
    <source>
        <dbReference type="Pfam" id="PF18050"/>
    </source>
</evidence>
<proteinExistence type="predicted"/>
<evidence type="ECO:0000313" key="3">
    <source>
        <dbReference type="Proteomes" id="UP001321741"/>
    </source>
</evidence>
<dbReference type="EMBL" id="AP026803">
    <property type="protein sequence ID" value="BDR59793.1"/>
    <property type="molecule type" value="Genomic_DNA"/>
</dbReference>
<reference evidence="2 3" key="1">
    <citation type="journal article" date="2023" name="Microbiol. Spectr.">
        <title>Symbiosis of Carpenter Bees with Uncharacterized Lactic Acid Bacteria Showing NAD Auxotrophy.</title>
        <authorList>
            <person name="Kawasaki S."/>
            <person name="Ozawa K."/>
            <person name="Mori T."/>
            <person name="Yamamoto A."/>
            <person name="Ito M."/>
            <person name="Ohkuma M."/>
            <person name="Sakamoto M."/>
            <person name="Matsutani M."/>
        </authorList>
    </citation>
    <scope>NUCLEOTIDE SEQUENCE [LARGE SCALE GENOMIC DNA]</scope>
    <source>
        <strain evidence="2 3">Kim32-2</strain>
    </source>
</reference>
<dbReference type="Pfam" id="PF18050">
    <property type="entry name" value="Cyclophil_like2"/>
    <property type="match status" value="1"/>
</dbReference>
<accession>A0ABM8BF23</accession>
<organism evidence="2 3">
    <name type="scientific">Lactobacillus xylocopicola</name>
    <dbReference type="NCBI Taxonomy" id="2976676"/>
    <lineage>
        <taxon>Bacteria</taxon>
        <taxon>Bacillati</taxon>
        <taxon>Bacillota</taxon>
        <taxon>Bacilli</taxon>
        <taxon>Lactobacillales</taxon>
        <taxon>Lactobacillaceae</taxon>
        <taxon>Lactobacillus</taxon>
    </lineage>
</organism>